<feature type="domain" description="URB1 N-terminal" evidence="2">
    <location>
        <begin position="98"/>
        <end position="423"/>
    </location>
</feature>
<keyword evidence="6" id="KW-1185">Reference proteome</keyword>
<dbReference type="Pfam" id="PF16201">
    <property type="entry name" value="NopRA1"/>
    <property type="match status" value="1"/>
</dbReference>
<evidence type="ECO:0000259" key="2">
    <source>
        <dbReference type="Pfam" id="PF11707"/>
    </source>
</evidence>
<evidence type="ECO:0000259" key="4">
    <source>
        <dbReference type="Pfam" id="PF26140"/>
    </source>
</evidence>
<dbReference type="InterPro" id="IPR016024">
    <property type="entry name" value="ARM-type_fold"/>
</dbReference>
<dbReference type="GO" id="GO:0000463">
    <property type="term" value="P:maturation of LSU-rRNA from tricistronic rRNA transcript (SSU-rRNA, 5.8S rRNA, LSU-rRNA)"/>
    <property type="evidence" value="ECO:0007669"/>
    <property type="project" value="TreeGrafter"/>
</dbReference>
<organism evidence="5 6">
    <name type="scientific">Rickenella mellea</name>
    <dbReference type="NCBI Taxonomy" id="50990"/>
    <lineage>
        <taxon>Eukaryota</taxon>
        <taxon>Fungi</taxon>
        <taxon>Dikarya</taxon>
        <taxon>Basidiomycota</taxon>
        <taxon>Agaricomycotina</taxon>
        <taxon>Agaricomycetes</taxon>
        <taxon>Hymenochaetales</taxon>
        <taxon>Rickenellaceae</taxon>
        <taxon>Rickenella</taxon>
    </lineage>
</organism>
<protein>
    <recommendedName>
        <fullName evidence="7">Nucleolar pre-ribosomal-associated protein 1</fullName>
    </recommendedName>
</protein>
<dbReference type="InterPro" id="IPR021714">
    <property type="entry name" value="URB1_N"/>
</dbReference>
<dbReference type="GO" id="GO:0000466">
    <property type="term" value="P:maturation of 5.8S rRNA from tricistronic rRNA transcript (SSU-rRNA, 5.8S rRNA, LSU-rRNA)"/>
    <property type="evidence" value="ECO:0007669"/>
    <property type="project" value="TreeGrafter"/>
</dbReference>
<feature type="compositionally biased region" description="Basic and acidic residues" evidence="1">
    <location>
        <begin position="1"/>
        <end position="18"/>
    </location>
</feature>
<dbReference type="InterPro" id="IPR039844">
    <property type="entry name" value="URB1"/>
</dbReference>
<accession>A0A4Y7PSY1</accession>
<evidence type="ECO:0000259" key="3">
    <source>
        <dbReference type="Pfam" id="PF16201"/>
    </source>
</evidence>
<dbReference type="InterPro" id="IPR032436">
    <property type="entry name" value="URB1_C"/>
</dbReference>
<dbReference type="OrthoDB" id="72892at2759"/>
<evidence type="ECO:0000313" key="5">
    <source>
        <dbReference type="EMBL" id="TDL17669.1"/>
    </source>
</evidence>
<evidence type="ECO:0000256" key="1">
    <source>
        <dbReference type="SAM" id="MobiDB-lite"/>
    </source>
</evidence>
<dbReference type="Proteomes" id="UP000294933">
    <property type="component" value="Unassembled WGS sequence"/>
</dbReference>
<feature type="region of interest" description="Disordered" evidence="1">
    <location>
        <begin position="1"/>
        <end position="27"/>
    </location>
</feature>
<feature type="domain" description="URB1 C-terminal" evidence="3">
    <location>
        <begin position="1679"/>
        <end position="1872"/>
    </location>
</feature>
<dbReference type="EMBL" id="ML170218">
    <property type="protein sequence ID" value="TDL17669.1"/>
    <property type="molecule type" value="Genomic_DNA"/>
</dbReference>
<name>A0A4Y7PSY1_9AGAM</name>
<evidence type="ECO:0000313" key="6">
    <source>
        <dbReference type="Proteomes" id="UP000294933"/>
    </source>
</evidence>
<dbReference type="Pfam" id="PF26140">
    <property type="entry name" value="HEAT_URB1"/>
    <property type="match status" value="1"/>
</dbReference>
<dbReference type="PANTHER" id="PTHR13500:SF0">
    <property type="entry name" value="NUCLEOLAR PRE-RIBOSOMAL-ASSOCIATED PROTEIN 1"/>
    <property type="match status" value="1"/>
</dbReference>
<reference evidence="5 6" key="1">
    <citation type="submission" date="2018-06" db="EMBL/GenBank/DDBJ databases">
        <title>A transcriptomic atlas of mushroom development highlights an independent origin of complex multicellularity.</title>
        <authorList>
            <consortium name="DOE Joint Genome Institute"/>
            <person name="Krizsan K."/>
            <person name="Almasi E."/>
            <person name="Merenyi Z."/>
            <person name="Sahu N."/>
            <person name="Viragh M."/>
            <person name="Koszo T."/>
            <person name="Mondo S."/>
            <person name="Kiss B."/>
            <person name="Balint B."/>
            <person name="Kues U."/>
            <person name="Barry K."/>
            <person name="Hegedus J.C."/>
            <person name="Henrissat B."/>
            <person name="Johnson J."/>
            <person name="Lipzen A."/>
            <person name="Ohm R."/>
            <person name="Nagy I."/>
            <person name="Pangilinan J."/>
            <person name="Yan J."/>
            <person name="Xiong Y."/>
            <person name="Grigoriev I.V."/>
            <person name="Hibbett D.S."/>
            <person name="Nagy L.G."/>
        </authorList>
    </citation>
    <scope>NUCLEOTIDE SEQUENCE [LARGE SCALE GENOMIC DNA]</scope>
    <source>
        <strain evidence="5 6">SZMC22713</strain>
    </source>
</reference>
<dbReference type="PANTHER" id="PTHR13500">
    <property type="entry name" value="NUCLEOLAR PRERIBOSOMAL-ASSOCIATED PROTEIN 1"/>
    <property type="match status" value="1"/>
</dbReference>
<dbReference type="InterPro" id="IPR059018">
    <property type="entry name" value="HEAT_URB1"/>
</dbReference>
<proteinExistence type="predicted"/>
<evidence type="ECO:0008006" key="7">
    <source>
        <dbReference type="Google" id="ProtNLM"/>
    </source>
</evidence>
<feature type="domain" description="URB1 central HEAT repeat" evidence="4">
    <location>
        <begin position="660"/>
        <end position="853"/>
    </location>
</feature>
<dbReference type="STRING" id="50990.A0A4Y7PSY1"/>
<dbReference type="GO" id="GO:0005730">
    <property type="term" value="C:nucleolus"/>
    <property type="evidence" value="ECO:0007669"/>
    <property type="project" value="TreeGrafter"/>
</dbReference>
<dbReference type="SUPFAM" id="SSF48371">
    <property type="entry name" value="ARM repeat"/>
    <property type="match status" value="1"/>
</dbReference>
<gene>
    <name evidence="5" type="ORF">BD410DRAFT_754176</name>
</gene>
<sequence>MVLSKPEKKVNASREPKPAQHKFSSGREIRESFRNNDGVALTNALSAFRNQITVKSYEGTIGTQDERLLLIKEWLELSPGAEEVFNLITRGTQPAIEILAISTLACLLTLLSSQFIYQALGQPIIQKLLSSQWMRTLEMHLSGSRTDQALMTMKLLNSISEFAGGKERKALLQAFTWDSKVMNKLLFMRRKGKNASDNQDVLTKPGENLAPLSYIRTLTIMFILSFVAPSASTYVKVTFLEQHRDLFTGVFKGINIDPYSVTRTILETSWTGIWQDLKIKRTLKVGLFNESTLQQILKLYDRASSEGSNPEHVPADLAHHFMLAICTHRGTGVCFADHGWYPRAGDDPDPEEGGREHSSRSRVGKVYNKILANLLRTLKVNEDSRQQELALKILSSCPELVAGYWQAGMLTLEPRLSSKWLANVAFFGSVISLPVPADAFFLPSTVPSSSNSAALYQPSPPPLATIMENILPSLHLKTHFTKGLQSSSALVQHGTAVALTKCLCKFEEVVDRFRTIRNALEEDESNGQWAKRINEVEQEVRKRLPDFQVIVAFSQQKPTVLPESSSTPASISTQMAKTLLLSEVAQRLLWLYHRCVPTLVAEARFDAGKALQTFVDQLDERAESGAETISVADLERLRQLHVLRMLRESDQFSWSGKSASSHSNIYVLLKLYIKTSSAAVRTALTSLLSHALSDSLLFQHHPEELRLWLDCLPHTIRAAGAESPDGAPLTDEGESVVTFLDDCMQRCGKTPYRYIDDLSALYRPPDVLAQETMDVDSSTVKDLAMFDTSEYEASPLIMAVLEQLSAKLKNQLLSPSDTLALATYIRKLLVKLLAKQSSTYFLNAALSRLENIFDVKGLFSSYPIVRKAIERELDHLKASIALTVDPDNRGFSASAANGIVQNFIAQAEGVSIPETQTQRKIIVYDLVDRVRLLDGPLHLNDVKGLAAVINRIYSPALPDFCEHLNPRTGFVFDILKSSVNNTTSIPFKLVLLHTSSANLRSKDGMDQLVAALKAHQFDLLSSKLSFGLLCHRMQNAQPADLPSILSLVNAFAAHTLSCLSAADAELFKSFAVGQNYLSKQLFREDGPALPELDQLVQLLLDPEVAADKVMAADVCNHWTTELENAFIKPTNVSVARASSWIKFMDDDQILGILARLLPLVELQDSKPRLHDSWSVIEESFKALQRMQYSKSSLWLQRHVVDLLSLRRMFPQSEVLESVITAGVNSGIPIGHDGFTLPSELATLPSVISSAQSRWSLRLAPLPGDLELRTFLEEDTWSESQSKAVSGLLYRSTSARQTFIAWLNEADQVSKVGIHRIVEPLHAFMTSGAEVVSGSPSLHGPIEGLFKACVQELFDAKTSADEKIKFSSCVLLFLKRSSGDASYSKTLLEHIASQRPDVIIPELLDIGLSLSRLGHPDTNDILQATIDHALQWAVRQLSDVTPISDLGRRVFRSLEELITRRKQVTPHFAEPVIIAGIRNHLLNDVVMKVIVALVANASLKPVNLNRHLQSVLQHPDLFRINPASESPSRRTVINLLHTMFHQHPSNTCQPTHIQPLLRLYRGSLSPSDRQLLAIFHLFETQRKASMTSIFAHWSSSESTVSQTCLDAVTSLDATIILRTCLAFPVRRPLDVAKVHGSEERPTDSQIYDPVFVLLLFAQAMLDGPPKSALGWVELFRTNVLSLIVRVLSSADASMRRLALLQVSSLWSLLKNADLQEKDHLTYVLNLLRDLLPAPTDLPPPRLPSYTTLVLAHALRGIFYPSNFMYPHTARFLLQRPEMDPHDVPLLYGMLYSSSDDWRKERGWIVKFLGDGLDGAEDWRVFRRRHTWDLVASMFQSTRTDRALRHGVLEVLATLTSNAHATSSLILKSALIQWMEMQLSTVLVDECTAWTKIIENILVYADAQKLERATAGEWRAGLSRSLGRLLHGDDIDSLRLFSRVLLRLALLPFPPPRSISLTLQSAVHALEAFEAKSDLPIPSALHFFPDSAAEEGNASQPPHGSYGLHQVTSTKGDDDLLRAWGDCVERLWQVAMVCNEKDAAWDALSCRLLVWRALVGEGGTEVGEWARKEVVRCLGAGA</sequence>
<dbReference type="Pfam" id="PF11707">
    <property type="entry name" value="Npa1"/>
    <property type="match status" value="1"/>
</dbReference>
<dbReference type="VEuPathDB" id="FungiDB:BD410DRAFT_754176"/>